<evidence type="ECO:0000313" key="1">
    <source>
        <dbReference type="EMBL" id="GJT43875.1"/>
    </source>
</evidence>
<gene>
    <name evidence="1" type="ORF">Tco_0952590</name>
</gene>
<evidence type="ECO:0008006" key="3">
    <source>
        <dbReference type="Google" id="ProtNLM"/>
    </source>
</evidence>
<name>A0ABQ5DXH2_9ASTR</name>
<dbReference type="Proteomes" id="UP001151760">
    <property type="component" value="Unassembled WGS sequence"/>
</dbReference>
<organism evidence="1 2">
    <name type="scientific">Tanacetum coccineum</name>
    <dbReference type="NCBI Taxonomy" id="301880"/>
    <lineage>
        <taxon>Eukaryota</taxon>
        <taxon>Viridiplantae</taxon>
        <taxon>Streptophyta</taxon>
        <taxon>Embryophyta</taxon>
        <taxon>Tracheophyta</taxon>
        <taxon>Spermatophyta</taxon>
        <taxon>Magnoliopsida</taxon>
        <taxon>eudicotyledons</taxon>
        <taxon>Gunneridae</taxon>
        <taxon>Pentapetalae</taxon>
        <taxon>asterids</taxon>
        <taxon>campanulids</taxon>
        <taxon>Asterales</taxon>
        <taxon>Asteraceae</taxon>
        <taxon>Asteroideae</taxon>
        <taxon>Anthemideae</taxon>
        <taxon>Anthemidinae</taxon>
        <taxon>Tanacetum</taxon>
    </lineage>
</organism>
<proteinExistence type="predicted"/>
<dbReference type="EMBL" id="BQNB010015766">
    <property type="protein sequence ID" value="GJT43875.1"/>
    <property type="molecule type" value="Genomic_DNA"/>
</dbReference>
<accession>A0ABQ5DXH2</accession>
<keyword evidence="2" id="KW-1185">Reference proteome</keyword>
<dbReference type="PANTHER" id="PTHR33116:SF81">
    <property type="entry name" value="RNA-DIRECTED DNA POLYMERASE"/>
    <property type="match status" value="1"/>
</dbReference>
<protein>
    <recommendedName>
        <fullName evidence="3">Reverse transcriptase domain-containing protein</fullName>
    </recommendedName>
</protein>
<reference evidence="1" key="1">
    <citation type="journal article" date="2022" name="Int. J. Mol. Sci.">
        <title>Draft Genome of Tanacetum Coccineum: Genomic Comparison of Closely Related Tanacetum-Family Plants.</title>
        <authorList>
            <person name="Yamashiro T."/>
            <person name="Shiraishi A."/>
            <person name="Nakayama K."/>
            <person name="Satake H."/>
        </authorList>
    </citation>
    <scope>NUCLEOTIDE SEQUENCE</scope>
</reference>
<dbReference type="PANTHER" id="PTHR33116">
    <property type="entry name" value="REVERSE TRANSCRIPTASE ZINC-BINDING DOMAIN-CONTAINING PROTEIN-RELATED-RELATED"/>
    <property type="match status" value="1"/>
</dbReference>
<reference evidence="1" key="2">
    <citation type="submission" date="2022-01" db="EMBL/GenBank/DDBJ databases">
        <authorList>
            <person name="Yamashiro T."/>
            <person name="Shiraishi A."/>
            <person name="Satake H."/>
            <person name="Nakayama K."/>
        </authorList>
    </citation>
    <scope>NUCLEOTIDE SEQUENCE</scope>
</reference>
<comment type="caution">
    <text evidence="1">The sequence shown here is derived from an EMBL/GenBank/DDBJ whole genome shotgun (WGS) entry which is preliminary data.</text>
</comment>
<sequence length="135" mass="14981">MLSNSIEGSILVNGCPTEEFQYGKGLKQGDPLSPFLFILIMESLHLSFQCIVVEGMFKGIKLGGDMVSGLRINMSKRKIMGVHVDDEKVNRAADKLGCLVFKTPFDYLGSIVGGNMSRKHLRNETVDKVKMRLSK</sequence>
<evidence type="ECO:0000313" key="2">
    <source>
        <dbReference type="Proteomes" id="UP001151760"/>
    </source>
</evidence>